<evidence type="ECO:0000313" key="1">
    <source>
        <dbReference type="EMBL" id="KAK5870585.1"/>
    </source>
</evidence>
<proteinExistence type="predicted"/>
<reference evidence="1 2" key="1">
    <citation type="journal article" date="2023" name="Genes (Basel)">
        <title>Chromosome-Level Genome Assembly and Circadian Gene Repertoire of the Patagonia Blennie Eleginops maclovinus-The Closest Ancestral Proxy of Antarctic Cryonotothenioids.</title>
        <authorList>
            <person name="Cheng C.C."/>
            <person name="Rivera-Colon A.G."/>
            <person name="Minhas B.F."/>
            <person name="Wilson L."/>
            <person name="Rayamajhi N."/>
            <person name="Vargas-Chacoff L."/>
            <person name="Catchen J.M."/>
        </authorList>
    </citation>
    <scope>NUCLEOTIDE SEQUENCE [LARGE SCALE GENOMIC DNA]</scope>
    <source>
        <strain evidence="1">JMC-PN-2008</strain>
    </source>
</reference>
<keyword evidence="2" id="KW-1185">Reference proteome</keyword>
<reference evidence="1 2" key="2">
    <citation type="journal article" date="2023" name="Mol. Biol. Evol.">
        <title>Genomics of Secondarily Temperate Adaptation in the Only Non-Antarctic Icefish.</title>
        <authorList>
            <person name="Rivera-Colon A.G."/>
            <person name="Rayamajhi N."/>
            <person name="Minhas B.F."/>
            <person name="Madrigal G."/>
            <person name="Bilyk K.T."/>
            <person name="Yoon V."/>
            <person name="Hune M."/>
            <person name="Gregory S."/>
            <person name="Cheng C.H.C."/>
            <person name="Catchen J.M."/>
        </authorList>
    </citation>
    <scope>NUCLEOTIDE SEQUENCE [LARGE SCALE GENOMIC DNA]</scope>
    <source>
        <strain evidence="1">JMC-PN-2008</strain>
    </source>
</reference>
<evidence type="ECO:0000313" key="2">
    <source>
        <dbReference type="Proteomes" id="UP001346869"/>
    </source>
</evidence>
<accession>A0AAN7Y103</accession>
<protein>
    <submittedName>
        <fullName evidence="1">Uncharacterized protein</fullName>
    </submittedName>
</protein>
<gene>
    <name evidence="1" type="ORF">PBY51_003521</name>
</gene>
<comment type="caution">
    <text evidence="1">The sequence shown here is derived from an EMBL/GenBank/DDBJ whole genome shotgun (WGS) entry which is preliminary data.</text>
</comment>
<name>A0AAN7Y103_ELEMC</name>
<organism evidence="1 2">
    <name type="scientific">Eleginops maclovinus</name>
    <name type="common">Patagonian blennie</name>
    <name type="synonym">Eleginus maclovinus</name>
    <dbReference type="NCBI Taxonomy" id="56733"/>
    <lineage>
        <taxon>Eukaryota</taxon>
        <taxon>Metazoa</taxon>
        <taxon>Chordata</taxon>
        <taxon>Craniata</taxon>
        <taxon>Vertebrata</taxon>
        <taxon>Euteleostomi</taxon>
        <taxon>Actinopterygii</taxon>
        <taxon>Neopterygii</taxon>
        <taxon>Teleostei</taxon>
        <taxon>Neoteleostei</taxon>
        <taxon>Acanthomorphata</taxon>
        <taxon>Eupercaria</taxon>
        <taxon>Perciformes</taxon>
        <taxon>Notothenioidei</taxon>
        <taxon>Eleginopidae</taxon>
        <taxon>Eleginops</taxon>
    </lineage>
</organism>
<dbReference type="Proteomes" id="UP001346869">
    <property type="component" value="Unassembled WGS sequence"/>
</dbReference>
<dbReference type="EMBL" id="JAUZQC010000005">
    <property type="protein sequence ID" value="KAK5870585.1"/>
    <property type="molecule type" value="Genomic_DNA"/>
</dbReference>
<sequence length="89" mass="9845">MASTTQSAVEKMSPMDCSALRYTLTHSDGVKLNLLWISILAESILVMLDKVSQLSLSHNNLPDASTAMLLQLVSINPSIHTTDKKFEIW</sequence>
<dbReference type="AlphaFoldDB" id="A0AAN7Y103"/>